<accession>A0A6J5NJR3</accession>
<proteinExistence type="predicted"/>
<evidence type="ECO:0000313" key="1">
    <source>
        <dbReference type="EMBL" id="CAB4159609.1"/>
    </source>
</evidence>
<protein>
    <submittedName>
        <fullName evidence="1">Uncharacterized protein</fullName>
    </submittedName>
</protein>
<reference evidence="1" key="1">
    <citation type="submission" date="2020-04" db="EMBL/GenBank/DDBJ databases">
        <authorList>
            <person name="Chiriac C."/>
            <person name="Salcher M."/>
            <person name="Ghai R."/>
            <person name="Kavagutti S V."/>
        </authorList>
    </citation>
    <scope>NUCLEOTIDE SEQUENCE</scope>
</reference>
<name>A0A6J5NJR3_9CAUD</name>
<gene>
    <name evidence="1" type="ORF">UFOVP715_38</name>
</gene>
<organism evidence="1">
    <name type="scientific">uncultured Caudovirales phage</name>
    <dbReference type="NCBI Taxonomy" id="2100421"/>
    <lineage>
        <taxon>Viruses</taxon>
        <taxon>Duplodnaviria</taxon>
        <taxon>Heunggongvirae</taxon>
        <taxon>Uroviricota</taxon>
        <taxon>Caudoviricetes</taxon>
        <taxon>Peduoviridae</taxon>
        <taxon>Maltschvirus</taxon>
        <taxon>Maltschvirus maltsch</taxon>
    </lineage>
</organism>
<dbReference type="EMBL" id="LR796687">
    <property type="protein sequence ID" value="CAB4159609.1"/>
    <property type="molecule type" value="Genomic_DNA"/>
</dbReference>
<sequence>MAKVTLIIEDKDDEITLQGTVEPAITADKTVFSTAEVIGLYLQQNMSQIMGQAVRWAQTPDTVEDAQLKEPSLIVLPGAQL</sequence>